<evidence type="ECO:0000313" key="3">
    <source>
        <dbReference type="Proteomes" id="UP000307562"/>
    </source>
</evidence>
<dbReference type="KEGG" id="npl:FGF80_16600"/>
<keyword evidence="3" id="KW-1185">Reference proteome</keyword>
<reference evidence="3" key="1">
    <citation type="submission" date="2019-05" db="EMBL/GenBank/DDBJ databases">
        <title>Complete Genome Sequence and Methylation Pattern of the Halophilic Archaeon Natrinema pallidum BOL6-1.</title>
        <authorList>
            <person name="DasSarma P."/>
            <person name="DasSarma B.P."/>
            <person name="DasSarma S.L."/>
            <person name="Martinez F.L."/>
            <person name="Guzman D."/>
            <person name="Roberts R.J."/>
            <person name="DasSarma S."/>
        </authorList>
    </citation>
    <scope>NUCLEOTIDE SEQUENCE [LARGE SCALE GENOMIC DNA]</scope>
    <source>
        <strain evidence="3">BOL6-1</strain>
    </source>
</reference>
<sequence length="192" mass="19881">MKRTVTLLTIALCCGLMGMGSMGAVAQNTTANATVQSGQLDGDLTAADTLENSETIRYNDMTRIVGWEFDEDRVQVAVATNVSTSVAISDALAGVGQEGAVQVPETTVDLERGVHVITVPVETVRGGSAVGVTVDGATVRLSTAMDDQQEANPFATFGGESGLFTGVGMTVILAVIGAWWVIRSENSGVIEA</sequence>
<accession>A0A4P9TL55</accession>
<protein>
    <submittedName>
        <fullName evidence="2">Uncharacterized protein</fullName>
    </submittedName>
</protein>
<dbReference type="GeneID" id="96157660"/>
<dbReference type="Proteomes" id="UP000307562">
    <property type="component" value="Chromosome"/>
</dbReference>
<dbReference type="AlphaFoldDB" id="A0A4P9TL55"/>
<dbReference type="EMBL" id="CP040637">
    <property type="protein sequence ID" value="QCW04740.1"/>
    <property type="molecule type" value="Genomic_DNA"/>
</dbReference>
<dbReference type="RefSeq" id="WP_138655235.1">
    <property type="nucleotide sequence ID" value="NZ_CP040637.1"/>
</dbReference>
<dbReference type="Pfam" id="PF26259">
    <property type="entry name" value="DUF8063"/>
    <property type="match status" value="1"/>
</dbReference>
<dbReference type="InterPro" id="IPR058376">
    <property type="entry name" value="DUF8063"/>
</dbReference>
<gene>
    <name evidence="2" type="ORF">FGF80_16600</name>
</gene>
<evidence type="ECO:0000313" key="2">
    <source>
        <dbReference type="EMBL" id="QCW04740.1"/>
    </source>
</evidence>
<keyword evidence="1" id="KW-0472">Membrane</keyword>
<organism evidence="2 3">
    <name type="scientific">Natrinema pallidum</name>
    <dbReference type="NCBI Taxonomy" id="69527"/>
    <lineage>
        <taxon>Archaea</taxon>
        <taxon>Methanobacteriati</taxon>
        <taxon>Methanobacteriota</taxon>
        <taxon>Stenosarchaea group</taxon>
        <taxon>Halobacteria</taxon>
        <taxon>Halobacteriales</taxon>
        <taxon>Natrialbaceae</taxon>
        <taxon>Natrinema</taxon>
    </lineage>
</organism>
<keyword evidence="1" id="KW-1133">Transmembrane helix</keyword>
<feature type="transmembrane region" description="Helical" evidence="1">
    <location>
        <begin position="162"/>
        <end position="182"/>
    </location>
</feature>
<proteinExistence type="predicted"/>
<keyword evidence="1" id="KW-0812">Transmembrane</keyword>
<evidence type="ECO:0000256" key="1">
    <source>
        <dbReference type="SAM" id="Phobius"/>
    </source>
</evidence>
<name>A0A4P9TL55_9EURY</name>